<dbReference type="Proteomes" id="UP000193487">
    <property type="component" value="Unassembled WGS sequence"/>
</dbReference>
<dbReference type="Pfam" id="PF01145">
    <property type="entry name" value="Band_7"/>
    <property type="match status" value="1"/>
</dbReference>
<dbReference type="InterPro" id="IPR050710">
    <property type="entry name" value="Band7/mec-2_domain"/>
</dbReference>
<keyword evidence="8" id="KW-1185">Reference proteome</keyword>
<dbReference type="PROSITE" id="PS01270">
    <property type="entry name" value="BAND_7"/>
    <property type="match status" value="1"/>
</dbReference>
<evidence type="ECO:0000313" key="7">
    <source>
        <dbReference type="EMBL" id="ORV96853.1"/>
    </source>
</evidence>
<reference evidence="7 8" key="1">
    <citation type="submission" date="2016-01" db="EMBL/GenBank/DDBJ databases">
        <title>The new phylogeny of the genus Mycobacterium.</title>
        <authorList>
            <person name="Tarcisio F."/>
            <person name="Conor M."/>
            <person name="Antonella G."/>
            <person name="Elisabetta G."/>
            <person name="Giulia F.S."/>
            <person name="Sara T."/>
            <person name="Anna F."/>
            <person name="Clotilde B."/>
            <person name="Roberto B."/>
            <person name="Veronica D.S."/>
            <person name="Fabio R."/>
            <person name="Monica P."/>
            <person name="Olivier J."/>
            <person name="Enrico T."/>
            <person name="Nicola S."/>
        </authorList>
    </citation>
    <scope>NUCLEOTIDE SEQUENCE [LARGE SCALE GENOMIC DNA]</scope>
    <source>
        <strain evidence="7 8">DSM 45166</strain>
    </source>
</reference>
<dbReference type="RefSeq" id="WP_045375403.1">
    <property type="nucleotide sequence ID" value="NZ_BBKA01000024.1"/>
</dbReference>
<evidence type="ECO:0000256" key="4">
    <source>
        <dbReference type="ARBA" id="ARBA00022989"/>
    </source>
</evidence>
<dbReference type="AlphaFoldDB" id="A0A1X1XDP1"/>
<feature type="domain" description="Band 7" evidence="6">
    <location>
        <begin position="24"/>
        <end position="182"/>
    </location>
</feature>
<comment type="subcellular location">
    <subcellularLocation>
        <location evidence="1">Membrane</location>
        <topology evidence="1">Single-pass membrane protein</topology>
    </subcellularLocation>
</comment>
<evidence type="ECO:0000256" key="5">
    <source>
        <dbReference type="ARBA" id="ARBA00023136"/>
    </source>
</evidence>
<keyword evidence="4" id="KW-1133">Transmembrane helix</keyword>
<proteinExistence type="inferred from homology"/>
<evidence type="ECO:0000256" key="1">
    <source>
        <dbReference type="ARBA" id="ARBA00004167"/>
    </source>
</evidence>
<evidence type="ECO:0000259" key="6">
    <source>
        <dbReference type="SMART" id="SM00244"/>
    </source>
</evidence>
<name>A0A1X1XDP1_9MYCO</name>
<gene>
    <name evidence="7" type="ORF">AWC14_16480</name>
</gene>
<dbReference type="InterPro" id="IPR001107">
    <property type="entry name" value="Band_7"/>
</dbReference>
<dbReference type="STRING" id="487514.A5707_17700"/>
<dbReference type="OrthoDB" id="9809197at2"/>
<accession>A0A1X1XDP1</accession>
<comment type="caution">
    <text evidence="7">The sequence shown here is derived from an EMBL/GenBank/DDBJ whole genome shotgun (WGS) entry which is preliminary data.</text>
</comment>
<protein>
    <recommendedName>
        <fullName evidence="6">Band 7 domain-containing protein</fullName>
    </recommendedName>
</protein>
<dbReference type="InterPro" id="IPR018080">
    <property type="entry name" value="Band_7/stomatin-like_CS"/>
</dbReference>
<dbReference type="InterPro" id="IPR001972">
    <property type="entry name" value="Stomatin_HflK_fam"/>
</dbReference>
<keyword evidence="3" id="KW-0812">Transmembrane</keyword>
<organism evidence="7 8">
    <name type="scientific">Mycobacterium kyorinense</name>
    <dbReference type="NCBI Taxonomy" id="487514"/>
    <lineage>
        <taxon>Bacteria</taxon>
        <taxon>Bacillati</taxon>
        <taxon>Actinomycetota</taxon>
        <taxon>Actinomycetes</taxon>
        <taxon>Mycobacteriales</taxon>
        <taxon>Mycobacteriaceae</taxon>
        <taxon>Mycobacterium</taxon>
    </lineage>
</organism>
<dbReference type="SUPFAM" id="SSF117892">
    <property type="entry name" value="Band 7/SPFH domain"/>
    <property type="match status" value="1"/>
</dbReference>
<dbReference type="InterPro" id="IPR036013">
    <property type="entry name" value="Band_7/SPFH_dom_sf"/>
</dbReference>
<dbReference type="Gene3D" id="3.30.479.30">
    <property type="entry name" value="Band 7 domain"/>
    <property type="match status" value="1"/>
</dbReference>
<dbReference type="FunFam" id="3.30.479.30:FF:000019">
    <property type="entry name" value="Possible exported conserved protein"/>
    <property type="match status" value="1"/>
</dbReference>
<evidence type="ECO:0000313" key="8">
    <source>
        <dbReference type="Proteomes" id="UP000193487"/>
    </source>
</evidence>
<evidence type="ECO:0000256" key="3">
    <source>
        <dbReference type="ARBA" id="ARBA00022692"/>
    </source>
</evidence>
<keyword evidence="5" id="KW-0472">Membrane</keyword>
<dbReference type="PANTHER" id="PTHR43327:SF10">
    <property type="entry name" value="STOMATIN-LIKE PROTEIN 2, MITOCHONDRIAL"/>
    <property type="match status" value="1"/>
</dbReference>
<sequence>MQGAAAGLVFLAVLVIFAAIVVAKSIALIPQAEAAVIERLGRYSRTVSGQLTLLVPFIDRIRARVDLRERVVSFPPQPVITEDNLTLNIDTVVYFQVTNPQAAVYEISNYIVGVEQLTTTTLRNVVGGMTLEQTLTSREVINRQLRGVLDEATGRWGLRVARVELRSIDPPPSIQASMEKQMKADREKRAMILTAEGQRESAIKQAEGQKQAEILAAEGAKQAAILAAEADRQSRMLRAQGERAAAYLQAQGQAKAIEKTFAAIKAARPTPELLAYQYLQVLPKMAQGEANKVWVVPSDFGSALQGFTKLLGVPGDDGVFRYQPSPVDQDLPKPEDDSDEVADWFSTETDPAIVQAVAKAEADARKPVEGVLGAPSELTQ</sequence>
<evidence type="ECO:0000256" key="2">
    <source>
        <dbReference type="ARBA" id="ARBA00008164"/>
    </source>
</evidence>
<comment type="similarity">
    <text evidence="2">Belongs to the band 7/mec-2 family.</text>
</comment>
<dbReference type="CDD" id="cd08829">
    <property type="entry name" value="SPFH_paraslipin"/>
    <property type="match status" value="1"/>
</dbReference>
<dbReference type="SMART" id="SM00244">
    <property type="entry name" value="PHB"/>
    <property type="match status" value="1"/>
</dbReference>
<dbReference type="PANTHER" id="PTHR43327">
    <property type="entry name" value="STOMATIN-LIKE PROTEIN 2, MITOCHONDRIAL"/>
    <property type="match status" value="1"/>
</dbReference>
<dbReference type="EMBL" id="LQPE01000172">
    <property type="protein sequence ID" value="ORV96853.1"/>
    <property type="molecule type" value="Genomic_DNA"/>
</dbReference>
<dbReference type="PRINTS" id="PR00721">
    <property type="entry name" value="STOMATIN"/>
</dbReference>
<dbReference type="GO" id="GO:0016020">
    <property type="term" value="C:membrane"/>
    <property type="evidence" value="ECO:0007669"/>
    <property type="project" value="UniProtKB-SubCell"/>
</dbReference>